<comment type="caution">
    <text evidence="1">The sequence shown here is derived from an EMBL/GenBank/DDBJ whole genome shotgun (WGS) entry which is preliminary data.</text>
</comment>
<dbReference type="Proteomes" id="UP000812287">
    <property type="component" value="Unassembled WGS sequence"/>
</dbReference>
<dbReference type="EMBL" id="MU250545">
    <property type="protein sequence ID" value="KAG7443364.1"/>
    <property type="molecule type" value="Genomic_DNA"/>
</dbReference>
<sequence>MDDRKIFILDDDDYNPGTNIDVKGIGEILDLSSDDDVLSTKIGNVFNRNGPEDVETKNEPLKREAIDLTINDEHAPLNFKKPMKQESIDLTGLDSESESDDDASRSACQNIFTSRNNDNALANSTTAVDVTHLFDFSSANFMPGPAYMEDEVPRSIIPCPTLTPQRPNAASERIKKIMVAEKKTRGGGKLISSS</sequence>
<dbReference type="OrthoDB" id="2929180at2759"/>
<dbReference type="AlphaFoldDB" id="A0A9P7VMC7"/>
<proteinExistence type="predicted"/>
<accession>A0A9P7VMC7</accession>
<organism evidence="1 2">
    <name type="scientific">Guyanagaster necrorhizus</name>
    <dbReference type="NCBI Taxonomy" id="856835"/>
    <lineage>
        <taxon>Eukaryota</taxon>
        <taxon>Fungi</taxon>
        <taxon>Dikarya</taxon>
        <taxon>Basidiomycota</taxon>
        <taxon>Agaricomycotina</taxon>
        <taxon>Agaricomycetes</taxon>
        <taxon>Agaricomycetidae</taxon>
        <taxon>Agaricales</taxon>
        <taxon>Marasmiineae</taxon>
        <taxon>Physalacriaceae</taxon>
        <taxon>Guyanagaster</taxon>
    </lineage>
</organism>
<dbReference type="GeneID" id="66102809"/>
<name>A0A9P7VMC7_9AGAR</name>
<reference evidence="1" key="1">
    <citation type="submission" date="2020-11" db="EMBL/GenBank/DDBJ databases">
        <title>Adaptations for nitrogen fixation in a non-lichenized fungal sporocarp promotes dispersal by wood-feeding termites.</title>
        <authorList>
            <consortium name="DOE Joint Genome Institute"/>
            <person name="Koch R.A."/>
            <person name="Yoon G."/>
            <person name="Arayal U."/>
            <person name="Lail K."/>
            <person name="Amirebrahimi M."/>
            <person name="Labutti K."/>
            <person name="Lipzen A."/>
            <person name="Riley R."/>
            <person name="Barry K."/>
            <person name="Henrissat B."/>
            <person name="Grigoriev I.V."/>
            <person name="Herr J.R."/>
            <person name="Aime M.C."/>
        </authorList>
    </citation>
    <scope>NUCLEOTIDE SEQUENCE</scope>
    <source>
        <strain evidence="1">MCA 3950</strain>
    </source>
</reference>
<evidence type="ECO:0000313" key="2">
    <source>
        <dbReference type="Proteomes" id="UP000812287"/>
    </source>
</evidence>
<protein>
    <submittedName>
        <fullName evidence="1">Uncharacterized protein</fullName>
    </submittedName>
</protein>
<gene>
    <name evidence="1" type="ORF">BT62DRAFT_327711</name>
</gene>
<evidence type="ECO:0000313" key="1">
    <source>
        <dbReference type="EMBL" id="KAG7443364.1"/>
    </source>
</evidence>
<dbReference type="RefSeq" id="XP_043036864.1">
    <property type="nucleotide sequence ID" value="XM_043180513.1"/>
</dbReference>
<keyword evidence="2" id="KW-1185">Reference proteome</keyword>